<dbReference type="Gene3D" id="3.50.50.60">
    <property type="entry name" value="FAD/NAD(P)-binding domain"/>
    <property type="match status" value="1"/>
</dbReference>
<dbReference type="OMA" id="KANATIW"/>
<dbReference type="OrthoDB" id="269227at2759"/>
<reference evidence="11 12" key="1">
    <citation type="journal article" date="2012" name="Science">
        <title>The Paleozoic origin of enzymatic lignin decomposition reconstructed from 31 fungal genomes.</title>
        <authorList>
            <person name="Floudas D."/>
            <person name="Binder M."/>
            <person name="Riley R."/>
            <person name="Barry K."/>
            <person name="Blanchette R.A."/>
            <person name="Henrissat B."/>
            <person name="Martinez A.T."/>
            <person name="Otillar R."/>
            <person name="Spatafora J.W."/>
            <person name="Yadav J.S."/>
            <person name="Aerts A."/>
            <person name="Benoit I."/>
            <person name="Boyd A."/>
            <person name="Carlson A."/>
            <person name="Copeland A."/>
            <person name="Coutinho P.M."/>
            <person name="de Vries R.P."/>
            <person name="Ferreira P."/>
            <person name="Findley K."/>
            <person name="Foster B."/>
            <person name="Gaskell J."/>
            <person name="Glotzer D."/>
            <person name="Gorecki P."/>
            <person name="Heitman J."/>
            <person name="Hesse C."/>
            <person name="Hori C."/>
            <person name="Igarashi K."/>
            <person name="Jurgens J.A."/>
            <person name="Kallen N."/>
            <person name="Kersten P."/>
            <person name="Kohler A."/>
            <person name="Kuees U."/>
            <person name="Kumar T.K.A."/>
            <person name="Kuo A."/>
            <person name="LaButti K."/>
            <person name="Larrondo L.F."/>
            <person name="Lindquist E."/>
            <person name="Ling A."/>
            <person name="Lombard V."/>
            <person name="Lucas S."/>
            <person name="Lundell T."/>
            <person name="Martin R."/>
            <person name="McLaughlin D.J."/>
            <person name="Morgenstern I."/>
            <person name="Morin E."/>
            <person name="Murat C."/>
            <person name="Nagy L.G."/>
            <person name="Nolan M."/>
            <person name="Ohm R.A."/>
            <person name="Patyshakuliyeva A."/>
            <person name="Rokas A."/>
            <person name="Ruiz-Duenas F.J."/>
            <person name="Sabat G."/>
            <person name="Salamov A."/>
            <person name="Samejima M."/>
            <person name="Schmutz J."/>
            <person name="Slot J.C."/>
            <person name="St John F."/>
            <person name="Stenlid J."/>
            <person name="Sun H."/>
            <person name="Sun S."/>
            <person name="Syed K."/>
            <person name="Tsang A."/>
            <person name="Wiebenga A."/>
            <person name="Young D."/>
            <person name="Pisabarro A."/>
            <person name="Eastwood D.C."/>
            <person name="Martin F."/>
            <person name="Cullen D."/>
            <person name="Grigoriev I.V."/>
            <person name="Hibbett D.S."/>
        </authorList>
    </citation>
    <scope>NUCLEOTIDE SEQUENCE [LARGE SCALE GENOMIC DNA]</scope>
    <source>
        <strain evidence="11 12">ATCC 11539</strain>
    </source>
</reference>
<dbReference type="InterPro" id="IPR000172">
    <property type="entry name" value="GMC_OxRdtase_N"/>
</dbReference>
<dbReference type="EMBL" id="KB469296">
    <property type="protein sequence ID" value="EPQ60189.1"/>
    <property type="molecule type" value="Genomic_DNA"/>
</dbReference>
<evidence type="ECO:0000313" key="12">
    <source>
        <dbReference type="Proteomes" id="UP000030669"/>
    </source>
</evidence>
<dbReference type="HOGENOM" id="CLU_002865_6_0_1"/>
<keyword evidence="4 9" id="KW-0732">Signal</keyword>
<accession>S7S2Z5</accession>
<dbReference type="InterPro" id="IPR012132">
    <property type="entry name" value="GMC_OxRdtase"/>
</dbReference>
<feature type="active site" description="Proton donor" evidence="7">
    <location>
        <position position="560"/>
    </location>
</feature>
<dbReference type="PIRSF" id="PIRSF000137">
    <property type="entry name" value="Alcohol_oxidase"/>
    <property type="match status" value="1"/>
</dbReference>
<dbReference type="SUPFAM" id="SSF54373">
    <property type="entry name" value="FAD-linked reductases, C-terminal domain"/>
    <property type="match status" value="1"/>
</dbReference>
<evidence type="ECO:0000256" key="1">
    <source>
        <dbReference type="ARBA" id="ARBA00001974"/>
    </source>
</evidence>
<evidence type="ECO:0000256" key="8">
    <source>
        <dbReference type="PIRSR" id="PIRSR000137-2"/>
    </source>
</evidence>
<evidence type="ECO:0000259" key="10">
    <source>
        <dbReference type="PROSITE" id="PS00624"/>
    </source>
</evidence>
<dbReference type="Pfam" id="PF05199">
    <property type="entry name" value="GMC_oxred_C"/>
    <property type="match status" value="1"/>
</dbReference>
<organism evidence="11 12">
    <name type="scientific">Gloeophyllum trabeum (strain ATCC 11539 / FP-39264 / Madison 617)</name>
    <name type="common">Brown rot fungus</name>
    <dbReference type="NCBI Taxonomy" id="670483"/>
    <lineage>
        <taxon>Eukaryota</taxon>
        <taxon>Fungi</taxon>
        <taxon>Dikarya</taxon>
        <taxon>Basidiomycota</taxon>
        <taxon>Agaricomycotina</taxon>
        <taxon>Agaricomycetes</taxon>
        <taxon>Gloeophyllales</taxon>
        <taxon>Gloeophyllaceae</taxon>
        <taxon>Gloeophyllum</taxon>
    </lineage>
</organism>
<feature type="binding site" evidence="8">
    <location>
        <position position="114"/>
    </location>
    <ligand>
        <name>FAD</name>
        <dbReference type="ChEBI" id="CHEBI:57692"/>
    </ligand>
</feature>
<sequence length="627" mass="68526">MISSRSVLSLLLSSTLVSAAIVDPATFASTKFDFIVAGGGTAGTAVAARLSEVSDWTVGLIEAGEYRPDDEKILVPQGWHTGKTWGDPTYDWGFYTTPQKNLANREIQIVRGKVLGGSSAVNLMGVFLAGAVEYDQIGQLGNDGWNYENTLKYFKKATNMSVAPKDLQEQEHATFDPKYHGDSGPIHASFSGWFSQAMPPLYDAMVNLGYDPVYDGSDGRDAGSVWNPPLAINQDTKTRSYSGIEYYGKNADRPNFHVLTGAQVTKIELSDTPDSNGNLRATGVTYVSGGQTYTASVSKDIVVSGGSIQSPQILELSGIGNKTLLESLGIQSKIDLPGVGENYQDHLVNYEQFIVPDYIETWDVEDNPDRNATVWQEYLVNKTGPYTSSVTVISYQSAAKVVNNDTLLLQWLAELDAQFNASNPSPGRRAMYEIERKRLLPNSDEASIEVYAAPFNAYANHFQLNTSYIQISSVPSHPFSRGSIHVTSSNPTDKPAIDLNAWAFDIDKHLMAASAKWCRTIADTEPIKDLIQEYSYPGPDVTTDEQWEQFVAETVMTPFHPCCTNAMLPKEFDGVVDSKLKVYGTANLRVADVSILPLQLGTHLMGTAYAIAEQAADIIKADYGQSS</sequence>
<comment type="cofactor">
    <cofactor evidence="1 8">
        <name>FAD</name>
        <dbReference type="ChEBI" id="CHEBI:57692"/>
    </cofactor>
</comment>
<dbReference type="PROSITE" id="PS00624">
    <property type="entry name" value="GMC_OXRED_2"/>
    <property type="match status" value="1"/>
</dbReference>
<dbReference type="PANTHER" id="PTHR11552">
    <property type="entry name" value="GLUCOSE-METHANOL-CHOLINE GMC OXIDOREDUCTASE"/>
    <property type="match status" value="1"/>
</dbReference>
<comment type="similarity">
    <text evidence="2">Belongs to the GMC oxidoreductase family.</text>
</comment>
<evidence type="ECO:0000256" key="7">
    <source>
        <dbReference type="PIRSR" id="PIRSR000137-1"/>
    </source>
</evidence>
<dbReference type="Gene3D" id="3.30.560.10">
    <property type="entry name" value="Glucose Oxidase, domain 3"/>
    <property type="match status" value="1"/>
</dbReference>
<feature type="active site" description="Proton acceptor" evidence="7">
    <location>
        <position position="603"/>
    </location>
</feature>
<gene>
    <name evidence="11" type="ORF">GLOTRDRAFT_89774</name>
</gene>
<dbReference type="GeneID" id="19309216"/>
<keyword evidence="5 8" id="KW-0274">FAD</keyword>
<keyword evidence="6" id="KW-0560">Oxidoreductase</keyword>
<feature type="binding site" evidence="8">
    <location>
        <position position="264"/>
    </location>
    <ligand>
        <name>FAD</name>
        <dbReference type="ChEBI" id="CHEBI:57692"/>
    </ligand>
</feature>
<evidence type="ECO:0000256" key="3">
    <source>
        <dbReference type="ARBA" id="ARBA00022630"/>
    </source>
</evidence>
<dbReference type="PANTHER" id="PTHR11552:SF201">
    <property type="entry name" value="GLUCOSE-METHANOL-CHOLINE OXIDOREDUCTASE N-TERMINAL DOMAIN-CONTAINING PROTEIN"/>
    <property type="match status" value="1"/>
</dbReference>
<dbReference type="eggNOG" id="KOG1238">
    <property type="taxonomic scope" value="Eukaryota"/>
</dbReference>
<dbReference type="GO" id="GO:0016614">
    <property type="term" value="F:oxidoreductase activity, acting on CH-OH group of donors"/>
    <property type="evidence" value="ECO:0007669"/>
    <property type="project" value="InterPro"/>
</dbReference>
<proteinExistence type="inferred from homology"/>
<evidence type="ECO:0000313" key="11">
    <source>
        <dbReference type="EMBL" id="EPQ60189.1"/>
    </source>
</evidence>
<keyword evidence="12" id="KW-1185">Reference proteome</keyword>
<dbReference type="GO" id="GO:0050660">
    <property type="term" value="F:flavin adenine dinucleotide binding"/>
    <property type="evidence" value="ECO:0007669"/>
    <property type="project" value="InterPro"/>
</dbReference>
<evidence type="ECO:0000256" key="5">
    <source>
        <dbReference type="ARBA" id="ARBA00022827"/>
    </source>
</evidence>
<name>S7S2Z5_GLOTA</name>
<feature type="signal peptide" evidence="9">
    <location>
        <begin position="1"/>
        <end position="19"/>
    </location>
</feature>
<dbReference type="InterPro" id="IPR007867">
    <property type="entry name" value="GMC_OxRtase_C"/>
</dbReference>
<evidence type="ECO:0000256" key="6">
    <source>
        <dbReference type="ARBA" id="ARBA00023002"/>
    </source>
</evidence>
<dbReference type="Pfam" id="PF00732">
    <property type="entry name" value="GMC_oxred_N"/>
    <property type="match status" value="1"/>
</dbReference>
<feature type="domain" description="Glucose-methanol-choline oxidoreductase N-terminal" evidence="10">
    <location>
        <begin position="306"/>
        <end position="320"/>
    </location>
</feature>
<dbReference type="RefSeq" id="XP_007860651.1">
    <property type="nucleotide sequence ID" value="XM_007862460.1"/>
</dbReference>
<keyword evidence="3" id="KW-0285">Flavoprotein</keyword>
<dbReference type="AlphaFoldDB" id="S7S2Z5"/>
<dbReference type="InterPro" id="IPR036188">
    <property type="entry name" value="FAD/NAD-bd_sf"/>
</dbReference>
<feature type="chain" id="PRO_5004544702" evidence="9">
    <location>
        <begin position="20"/>
        <end position="627"/>
    </location>
</feature>
<evidence type="ECO:0000256" key="9">
    <source>
        <dbReference type="SAM" id="SignalP"/>
    </source>
</evidence>
<evidence type="ECO:0000256" key="2">
    <source>
        <dbReference type="ARBA" id="ARBA00010790"/>
    </source>
</evidence>
<dbReference type="SUPFAM" id="SSF51905">
    <property type="entry name" value="FAD/NAD(P)-binding domain"/>
    <property type="match status" value="1"/>
</dbReference>
<evidence type="ECO:0000256" key="4">
    <source>
        <dbReference type="ARBA" id="ARBA00022729"/>
    </source>
</evidence>
<protein>
    <submittedName>
        <fullName evidence="11">Alcohol oxidase</fullName>
    </submittedName>
</protein>
<dbReference type="KEGG" id="gtr:GLOTRDRAFT_89774"/>
<dbReference type="Proteomes" id="UP000030669">
    <property type="component" value="Unassembled WGS sequence"/>
</dbReference>